<dbReference type="AlphaFoldDB" id="A0AAV8VIH5"/>
<accession>A0AAV8VIH5</accession>
<evidence type="ECO:0000313" key="1">
    <source>
        <dbReference type="EMBL" id="KAJ8913924.1"/>
    </source>
</evidence>
<protein>
    <submittedName>
        <fullName evidence="1">Uncharacterized protein</fullName>
    </submittedName>
</protein>
<dbReference type="EMBL" id="JANEYG010000085">
    <property type="protein sequence ID" value="KAJ8913924.1"/>
    <property type="molecule type" value="Genomic_DNA"/>
</dbReference>
<reference evidence="1 2" key="1">
    <citation type="journal article" date="2023" name="Insect Mol. Biol.">
        <title>Genome sequencing provides insights into the evolution of gene families encoding plant cell wall-degrading enzymes in longhorned beetles.</title>
        <authorList>
            <person name="Shin N.R."/>
            <person name="Okamura Y."/>
            <person name="Kirsch R."/>
            <person name="Pauchet Y."/>
        </authorList>
    </citation>
    <scope>NUCLEOTIDE SEQUENCE [LARGE SCALE GENOMIC DNA]</scope>
    <source>
        <strain evidence="1">EAD_L_NR</strain>
    </source>
</reference>
<name>A0AAV8VIH5_9CUCU</name>
<sequence length="328" mass="38095">MPDVFFTFCEGTTATADSISLIKENIRKIRQTGLRIICRISDQGATNYSAINRLLEETRIHYQDQPNRYQGYVIDDEEIVHLYDFPHLMKGIRNCLDRVNKIACWDYVVTLYRMDKKRGIFSQFRKLTDEHVIPNKIKKNAREILVNGYLLNPSRGKHLRSVVTSKTNHVSFWYSSLPVLESMYFSPLSDPQKCSRTSSIKNWSFSIHDDLPEHILITERQYPGCTLHHPSTAFSKTFSKTTELILSLIPQNKTNIINISIISQKEKQKVCLLHIVCIMFFCRLVLFLIKIQFNVTHIVYFIPKDKIMSRTCTMKLGAYGKTIIVVYG</sequence>
<evidence type="ECO:0000313" key="2">
    <source>
        <dbReference type="Proteomes" id="UP001159042"/>
    </source>
</evidence>
<keyword evidence="2" id="KW-1185">Reference proteome</keyword>
<proteinExistence type="predicted"/>
<gene>
    <name evidence="1" type="ORF">NQ315_005722</name>
</gene>
<organism evidence="1 2">
    <name type="scientific">Exocentrus adspersus</name>
    <dbReference type="NCBI Taxonomy" id="1586481"/>
    <lineage>
        <taxon>Eukaryota</taxon>
        <taxon>Metazoa</taxon>
        <taxon>Ecdysozoa</taxon>
        <taxon>Arthropoda</taxon>
        <taxon>Hexapoda</taxon>
        <taxon>Insecta</taxon>
        <taxon>Pterygota</taxon>
        <taxon>Neoptera</taxon>
        <taxon>Endopterygota</taxon>
        <taxon>Coleoptera</taxon>
        <taxon>Polyphaga</taxon>
        <taxon>Cucujiformia</taxon>
        <taxon>Chrysomeloidea</taxon>
        <taxon>Cerambycidae</taxon>
        <taxon>Lamiinae</taxon>
        <taxon>Acanthocinini</taxon>
        <taxon>Exocentrus</taxon>
    </lineage>
</organism>
<comment type="caution">
    <text evidence="1">The sequence shown here is derived from an EMBL/GenBank/DDBJ whole genome shotgun (WGS) entry which is preliminary data.</text>
</comment>
<dbReference type="Proteomes" id="UP001159042">
    <property type="component" value="Unassembled WGS sequence"/>
</dbReference>